<accession>A0A084QFI5</accession>
<proteinExistence type="predicted"/>
<gene>
    <name evidence="1" type="ORF">S40285_10322</name>
</gene>
<dbReference type="InParanoid" id="A0A084QFI5"/>
<dbReference type="AlphaFoldDB" id="A0A084QFI5"/>
<organism evidence="1 2">
    <name type="scientific">Stachybotrys chlorohalonatus (strain IBT 40285)</name>
    <dbReference type="NCBI Taxonomy" id="1283841"/>
    <lineage>
        <taxon>Eukaryota</taxon>
        <taxon>Fungi</taxon>
        <taxon>Dikarya</taxon>
        <taxon>Ascomycota</taxon>
        <taxon>Pezizomycotina</taxon>
        <taxon>Sordariomycetes</taxon>
        <taxon>Hypocreomycetidae</taxon>
        <taxon>Hypocreales</taxon>
        <taxon>Stachybotryaceae</taxon>
        <taxon>Stachybotrys</taxon>
    </lineage>
</organism>
<protein>
    <submittedName>
        <fullName evidence="1">Uncharacterized protein</fullName>
    </submittedName>
</protein>
<name>A0A084QFI5_STAC4</name>
<evidence type="ECO:0000313" key="1">
    <source>
        <dbReference type="EMBL" id="KFA62720.1"/>
    </source>
</evidence>
<keyword evidence="2" id="KW-1185">Reference proteome</keyword>
<dbReference type="HOGENOM" id="CLU_2442314_0_0_1"/>
<reference evidence="1 2" key="1">
    <citation type="journal article" date="2014" name="BMC Genomics">
        <title>Comparative genome sequencing reveals chemotype-specific gene clusters in the toxigenic black mold Stachybotrys.</title>
        <authorList>
            <person name="Semeiks J."/>
            <person name="Borek D."/>
            <person name="Otwinowski Z."/>
            <person name="Grishin N.V."/>
        </authorList>
    </citation>
    <scope>NUCLEOTIDE SEQUENCE [LARGE SCALE GENOMIC DNA]</scope>
    <source>
        <strain evidence="1 2">IBT 40285</strain>
    </source>
</reference>
<evidence type="ECO:0000313" key="2">
    <source>
        <dbReference type="Proteomes" id="UP000028524"/>
    </source>
</evidence>
<dbReference type="Proteomes" id="UP000028524">
    <property type="component" value="Unassembled WGS sequence"/>
</dbReference>
<sequence>MTKKRKARAARRARHPDPCMALDLVILLFPATELWKLTCGQCLGQAAVAKGGNRASENRSWVPPIVSTSTTRHPLLKLTIRDVEQIQGHD</sequence>
<dbReference type="EMBL" id="KL660781">
    <property type="protein sequence ID" value="KFA62720.1"/>
    <property type="molecule type" value="Genomic_DNA"/>
</dbReference>